<reference evidence="1" key="1">
    <citation type="submission" date="2024-06" db="EMBL/GenBank/DDBJ databases">
        <title>Complete genome of Salinicola endophyticus HNIBRBA4755.</title>
        <authorList>
            <person name="Shin S.Y."/>
            <person name="Kang H."/>
            <person name="Song J."/>
        </authorList>
    </citation>
    <scope>NUCLEOTIDE SEQUENCE</scope>
    <source>
        <strain evidence="1">HNIBRBA4755</strain>
    </source>
</reference>
<dbReference type="EMBL" id="CP159578">
    <property type="protein sequence ID" value="XCJ80863.1"/>
    <property type="molecule type" value="Genomic_DNA"/>
</dbReference>
<proteinExistence type="predicted"/>
<evidence type="ECO:0000313" key="1">
    <source>
        <dbReference type="EMBL" id="XCJ80863.1"/>
    </source>
</evidence>
<dbReference type="SUPFAM" id="SSF51306">
    <property type="entry name" value="LexA/Signal peptidase"/>
    <property type="match status" value="1"/>
</dbReference>
<name>A0AB74UDY0_9GAMM</name>
<protein>
    <submittedName>
        <fullName evidence="1">Uncharacterized protein</fullName>
    </submittedName>
</protein>
<accession>A0AB74UDY0</accession>
<gene>
    <name evidence="1" type="ORF">ABV408_06660</name>
</gene>
<dbReference type="RefSeq" id="WP_353981672.1">
    <property type="nucleotide sequence ID" value="NZ_CP159578.1"/>
</dbReference>
<dbReference type="InterPro" id="IPR036286">
    <property type="entry name" value="LexA/Signal_pep-like_sf"/>
</dbReference>
<sequence length="219" mass="23735">MRVTYLGPALVVRDHPAIQHMPVSDLPPTCYLAEVVAGAGVDGELIEGDVLVADEGRVAGHGDLVVARDDGARLCAYRAHRVGADLRLVPVGGGAPVMASRVSATAVVVRRARHPSGDGEPVEGIDQTLVDAFAPWFSLPTWSTPSPADARRFHDCCRDYLQDHGAQVQAEGFAESLRGAIRRRHGGRWDDYCERALQHRAQCAEAISEYLHDTQQALR</sequence>
<dbReference type="AlphaFoldDB" id="A0AB74UDY0"/>
<organism evidence="1">
    <name type="scientific">Salinicola endophyticus</name>
    <dbReference type="NCBI Taxonomy" id="1949083"/>
    <lineage>
        <taxon>Bacteria</taxon>
        <taxon>Pseudomonadati</taxon>
        <taxon>Pseudomonadota</taxon>
        <taxon>Gammaproteobacteria</taxon>
        <taxon>Oceanospirillales</taxon>
        <taxon>Halomonadaceae</taxon>
        <taxon>Salinicola</taxon>
    </lineage>
</organism>